<dbReference type="Proteomes" id="UP001604277">
    <property type="component" value="Unassembled WGS sequence"/>
</dbReference>
<evidence type="ECO:0000313" key="1">
    <source>
        <dbReference type="EMBL" id="KAL2546034.1"/>
    </source>
</evidence>
<protein>
    <submittedName>
        <fullName evidence="1">Protein MEI2-like 5</fullName>
    </submittedName>
</protein>
<reference evidence="2" key="1">
    <citation type="submission" date="2024-07" db="EMBL/GenBank/DDBJ databases">
        <title>Two chromosome-level genome assemblies of Korean endemic species Abeliophyllum distichum and Forsythia ovata (Oleaceae).</title>
        <authorList>
            <person name="Jang H."/>
        </authorList>
    </citation>
    <scope>NUCLEOTIDE SEQUENCE [LARGE SCALE GENOMIC DNA]</scope>
</reference>
<comment type="caution">
    <text evidence="1">The sequence shown here is derived from an EMBL/GenBank/DDBJ whole genome shotgun (WGS) entry which is preliminary data.</text>
</comment>
<proteinExistence type="predicted"/>
<accession>A0ABD1W8R7</accession>
<keyword evidence="2" id="KW-1185">Reference proteome</keyword>
<dbReference type="EMBL" id="JBFOLJ010000004">
    <property type="protein sequence ID" value="KAL2546034.1"/>
    <property type="molecule type" value="Genomic_DNA"/>
</dbReference>
<name>A0ABD1W8R7_9LAMI</name>
<sequence length="101" mass="11271">MSSINVAKEIETKARELFPLPDVYYDSSGTPLFSSSSPVLLHKKLNPNELDICYQSIDNACLSLNKFHLDAEGNDPLSEDEDHATGSFLPHDEDELGWFCP</sequence>
<evidence type="ECO:0000313" key="2">
    <source>
        <dbReference type="Proteomes" id="UP001604277"/>
    </source>
</evidence>
<gene>
    <name evidence="1" type="ORF">Fot_15267</name>
</gene>
<organism evidence="1 2">
    <name type="scientific">Forsythia ovata</name>
    <dbReference type="NCBI Taxonomy" id="205694"/>
    <lineage>
        <taxon>Eukaryota</taxon>
        <taxon>Viridiplantae</taxon>
        <taxon>Streptophyta</taxon>
        <taxon>Embryophyta</taxon>
        <taxon>Tracheophyta</taxon>
        <taxon>Spermatophyta</taxon>
        <taxon>Magnoliopsida</taxon>
        <taxon>eudicotyledons</taxon>
        <taxon>Gunneridae</taxon>
        <taxon>Pentapetalae</taxon>
        <taxon>asterids</taxon>
        <taxon>lamiids</taxon>
        <taxon>Lamiales</taxon>
        <taxon>Oleaceae</taxon>
        <taxon>Forsythieae</taxon>
        <taxon>Forsythia</taxon>
    </lineage>
</organism>
<dbReference type="AlphaFoldDB" id="A0ABD1W8R7"/>